<accession>M3XPE4</accession>
<evidence type="ECO:0000313" key="2">
    <source>
        <dbReference type="Ensembl" id="ENSMPUP00000000944.1"/>
    </source>
</evidence>
<dbReference type="AlphaFoldDB" id="M3XPE4"/>
<name>M3XPE4_MUSPF</name>
<dbReference type="Ensembl" id="ENSMPUT00000000963.1">
    <property type="protein sequence ID" value="ENSMPUP00000000944.1"/>
    <property type="gene ID" value="ENSMPUG00000000951.1"/>
</dbReference>
<evidence type="ECO:0000256" key="1">
    <source>
        <dbReference type="SAM" id="MobiDB-lite"/>
    </source>
</evidence>
<protein>
    <submittedName>
        <fullName evidence="2">Uncharacterized protein</fullName>
    </submittedName>
</protein>
<dbReference type="InParanoid" id="M3XPE4"/>
<dbReference type="EMBL" id="AEYP01112060">
    <property type="status" value="NOT_ANNOTATED_CDS"/>
    <property type="molecule type" value="Genomic_DNA"/>
</dbReference>
<reference evidence="2" key="1">
    <citation type="submission" date="2024-06" db="UniProtKB">
        <authorList>
            <consortium name="Ensembl"/>
        </authorList>
    </citation>
    <scope>IDENTIFICATION</scope>
</reference>
<feature type="region of interest" description="Disordered" evidence="1">
    <location>
        <begin position="1"/>
        <end position="119"/>
    </location>
</feature>
<dbReference type="HOGENOM" id="CLU_2066794_0_0_1"/>
<organism evidence="2">
    <name type="scientific">Mustela putorius furo</name>
    <name type="common">European domestic ferret</name>
    <name type="synonym">Mustela furo</name>
    <dbReference type="NCBI Taxonomy" id="9669"/>
    <lineage>
        <taxon>Eukaryota</taxon>
        <taxon>Metazoa</taxon>
        <taxon>Chordata</taxon>
        <taxon>Craniata</taxon>
        <taxon>Vertebrata</taxon>
        <taxon>Euteleostomi</taxon>
        <taxon>Mammalia</taxon>
        <taxon>Eutheria</taxon>
        <taxon>Laurasiatheria</taxon>
        <taxon>Carnivora</taxon>
        <taxon>Caniformia</taxon>
        <taxon>Musteloidea</taxon>
        <taxon>Mustelidae</taxon>
        <taxon>Mustelinae</taxon>
        <taxon>Mustela</taxon>
    </lineage>
</organism>
<proteinExistence type="predicted"/>
<sequence>MRTSAGPTPPQRGVGGIYREGGYSDFPEPDNARTVWRKPVGRPPLSGSPMDPAGSDGECVPDGTRDMEPPGPDQDEGTGFLSLGVDEEREVPQEPQPEAMSLSGEPGDPEAPGDAGEGA</sequence>